<dbReference type="EMBL" id="JAXLQG010000027">
    <property type="protein sequence ID" value="KAK5528269.1"/>
    <property type="molecule type" value="Genomic_DNA"/>
</dbReference>
<reference evidence="3 4" key="1">
    <citation type="submission" date="2023-06" db="EMBL/GenBank/DDBJ databases">
        <title>Black Yeasts Isolated from many extreme environments.</title>
        <authorList>
            <person name="Coleine C."/>
            <person name="Stajich J.E."/>
            <person name="Selbmann L."/>
        </authorList>
    </citation>
    <scope>NUCLEOTIDE SEQUENCE [LARGE SCALE GENOMIC DNA]</scope>
    <source>
        <strain evidence="3 4">CCFEE 5887</strain>
    </source>
</reference>
<dbReference type="SUPFAM" id="SSF51735">
    <property type="entry name" value="NAD(P)-binding Rossmann-fold domains"/>
    <property type="match status" value="1"/>
</dbReference>
<dbReference type="Pfam" id="PF13561">
    <property type="entry name" value="adh_short_C2"/>
    <property type="match status" value="1"/>
</dbReference>
<dbReference type="PANTHER" id="PTHR24321">
    <property type="entry name" value="DEHYDROGENASES, SHORT CHAIN"/>
    <property type="match status" value="1"/>
</dbReference>
<protein>
    <submittedName>
        <fullName evidence="3">Uncharacterized protein</fullName>
    </submittedName>
</protein>
<comment type="similarity">
    <text evidence="1">Belongs to the short-chain dehydrogenases/reductases (SDR) family.</text>
</comment>
<evidence type="ECO:0000256" key="2">
    <source>
        <dbReference type="ARBA" id="ARBA00023002"/>
    </source>
</evidence>
<comment type="caution">
    <text evidence="3">The sequence shown here is derived from an EMBL/GenBank/DDBJ whole genome shotgun (WGS) entry which is preliminary data.</text>
</comment>
<name>A0AAV9PT36_9PEZI</name>
<gene>
    <name evidence="3" type="ORF">LTR25_010576</name>
</gene>
<sequence>MPLDGLYTISKHAILGMVRTDGVDYATKGIRINAICPGFIDTPLVTPPIRRLLQPQIDKTPMGRMANPQEVADAAVYLASDRASYITGTVLSTLNRMRNEMDGAFRGGMIYAMPWAPERRQALVGDVDEIVWFNSGLHICQPAGARTTR</sequence>
<dbReference type="PANTHER" id="PTHR24321:SF12">
    <property type="entry name" value="SHORT-CHAIN DEHYDROGENASE_REDUCTASE FAMILY, PUTATIVE (AFU_ORTHOLOGUE AFUA_5G14340)-RELATED"/>
    <property type="match status" value="1"/>
</dbReference>
<dbReference type="Gene3D" id="3.40.50.720">
    <property type="entry name" value="NAD(P)-binding Rossmann-like Domain"/>
    <property type="match status" value="1"/>
</dbReference>
<dbReference type="GO" id="GO:0016491">
    <property type="term" value="F:oxidoreductase activity"/>
    <property type="evidence" value="ECO:0007669"/>
    <property type="project" value="UniProtKB-KW"/>
</dbReference>
<proteinExistence type="inferred from homology"/>
<dbReference type="Proteomes" id="UP001345827">
    <property type="component" value="Unassembled WGS sequence"/>
</dbReference>
<dbReference type="PRINTS" id="PR00081">
    <property type="entry name" value="GDHRDH"/>
</dbReference>
<evidence type="ECO:0000313" key="3">
    <source>
        <dbReference type="EMBL" id="KAK5528269.1"/>
    </source>
</evidence>
<keyword evidence="4" id="KW-1185">Reference proteome</keyword>
<organism evidence="3 4">
    <name type="scientific">Vermiconidia calcicola</name>
    <dbReference type="NCBI Taxonomy" id="1690605"/>
    <lineage>
        <taxon>Eukaryota</taxon>
        <taxon>Fungi</taxon>
        <taxon>Dikarya</taxon>
        <taxon>Ascomycota</taxon>
        <taxon>Pezizomycotina</taxon>
        <taxon>Dothideomycetes</taxon>
        <taxon>Dothideomycetidae</taxon>
        <taxon>Mycosphaerellales</taxon>
        <taxon>Extremaceae</taxon>
        <taxon>Vermiconidia</taxon>
    </lineage>
</organism>
<accession>A0AAV9PT36</accession>
<keyword evidence="2" id="KW-0560">Oxidoreductase</keyword>
<evidence type="ECO:0000256" key="1">
    <source>
        <dbReference type="ARBA" id="ARBA00006484"/>
    </source>
</evidence>
<dbReference type="InterPro" id="IPR002347">
    <property type="entry name" value="SDR_fam"/>
</dbReference>
<dbReference type="AlphaFoldDB" id="A0AAV9PT36"/>
<evidence type="ECO:0000313" key="4">
    <source>
        <dbReference type="Proteomes" id="UP001345827"/>
    </source>
</evidence>
<dbReference type="InterPro" id="IPR036291">
    <property type="entry name" value="NAD(P)-bd_dom_sf"/>
</dbReference>